<proteinExistence type="predicted"/>
<evidence type="ECO:0000313" key="2">
    <source>
        <dbReference type="Proteomes" id="UP001165368"/>
    </source>
</evidence>
<dbReference type="RefSeq" id="WP_237826176.1">
    <property type="nucleotide sequence ID" value="NZ_JAKLTQ010000024.1"/>
</dbReference>
<name>A0ABS9LD12_9MICC</name>
<dbReference type="EMBL" id="JAKLTQ010000024">
    <property type="protein sequence ID" value="MCG2624374.1"/>
    <property type="molecule type" value="Genomic_DNA"/>
</dbReference>
<reference evidence="1" key="1">
    <citation type="submission" date="2022-01" db="EMBL/GenBank/DDBJ databases">
        <authorList>
            <person name="Jo J.-H."/>
            <person name="Im W.-T."/>
        </authorList>
    </citation>
    <scope>NUCLEOTIDE SEQUENCE</scope>
    <source>
        <strain evidence="1">I2-34</strain>
    </source>
</reference>
<gene>
    <name evidence="1" type="ORF">LVY72_21000</name>
</gene>
<sequence>MELTAFPHRSGDSWVVDVPEVPGLTTRAQRINGIVDAVAEEYERLTGGLPDRFLVAPENSWMK</sequence>
<accession>A0ABS9LD12</accession>
<dbReference type="Proteomes" id="UP001165368">
    <property type="component" value="Unassembled WGS sequence"/>
</dbReference>
<evidence type="ECO:0000313" key="1">
    <source>
        <dbReference type="EMBL" id="MCG2624374.1"/>
    </source>
</evidence>
<protein>
    <submittedName>
        <fullName evidence="1">Uncharacterized protein</fullName>
    </submittedName>
</protein>
<keyword evidence="2" id="KW-1185">Reference proteome</keyword>
<organism evidence="1 2">
    <name type="scientific">Arthrobacter hankyongi</name>
    <dbReference type="NCBI Taxonomy" id="2904801"/>
    <lineage>
        <taxon>Bacteria</taxon>
        <taxon>Bacillati</taxon>
        <taxon>Actinomycetota</taxon>
        <taxon>Actinomycetes</taxon>
        <taxon>Micrococcales</taxon>
        <taxon>Micrococcaceae</taxon>
        <taxon>Arthrobacter</taxon>
    </lineage>
</organism>
<comment type="caution">
    <text evidence="1">The sequence shown here is derived from an EMBL/GenBank/DDBJ whole genome shotgun (WGS) entry which is preliminary data.</text>
</comment>